<sequence length="245" mass="27016">MQPFKSALLLGQGRHIGHCQLGQQKTRERTKQTPANTAATLAHTHSLASETVLLSPSIQTLEQTRLSQHLTCSKLEGFQEFANQDVDGKRKMSIHLDPSVMADPNLGIRLASELQRRVGKLPIIRPHPFHLDSQPGVIIQLIQAEPHSFAEISRLVRAARTMKLTVRAHGDRSSGDQGIYGSPITVLVDCSRLSDSPRMELVKLRRRGELGEIQGLRVLAGVRIAELIDFQARLTLVLVPSSVVS</sequence>
<dbReference type="OrthoDB" id="610608at2759"/>
<accession>A0A3S5FCH1</accession>
<dbReference type="EMBL" id="CAAALY010014948">
    <property type="protein sequence ID" value="VEL12500.1"/>
    <property type="molecule type" value="Genomic_DNA"/>
</dbReference>
<reference evidence="1" key="1">
    <citation type="submission" date="2018-11" db="EMBL/GenBank/DDBJ databases">
        <authorList>
            <consortium name="Pathogen Informatics"/>
        </authorList>
    </citation>
    <scope>NUCLEOTIDE SEQUENCE</scope>
</reference>
<dbReference type="AlphaFoldDB" id="A0A3S5FCH1"/>
<name>A0A3S5FCH1_9PLAT</name>
<evidence type="ECO:0000313" key="1">
    <source>
        <dbReference type="EMBL" id="VEL12500.1"/>
    </source>
</evidence>
<proteinExistence type="predicted"/>
<evidence type="ECO:0000313" key="2">
    <source>
        <dbReference type="Proteomes" id="UP000784294"/>
    </source>
</evidence>
<organism evidence="1 2">
    <name type="scientific">Protopolystoma xenopodis</name>
    <dbReference type="NCBI Taxonomy" id="117903"/>
    <lineage>
        <taxon>Eukaryota</taxon>
        <taxon>Metazoa</taxon>
        <taxon>Spiralia</taxon>
        <taxon>Lophotrochozoa</taxon>
        <taxon>Platyhelminthes</taxon>
        <taxon>Monogenea</taxon>
        <taxon>Polyopisthocotylea</taxon>
        <taxon>Polystomatidea</taxon>
        <taxon>Polystomatidae</taxon>
        <taxon>Protopolystoma</taxon>
    </lineage>
</organism>
<comment type="caution">
    <text evidence="1">The sequence shown here is derived from an EMBL/GenBank/DDBJ whole genome shotgun (WGS) entry which is preliminary data.</text>
</comment>
<dbReference type="Proteomes" id="UP000784294">
    <property type="component" value="Unassembled WGS sequence"/>
</dbReference>
<protein>
    <submittedName>
        <fullName evidence="1">Uncharacterized protein</fullName>
    </submittedName>
</protein>
<keyword evidence="2" id="KW-1185">Reference proteome</keyword>
<gene>
    <name evidence="1" type="ORF">PXEA_LOCUS5940</name>
</gene>